<comment type="caution">
    <text evidence="4">The sequence shown here is derived from an EMBL/GenBank/DDBJ whole genome shotgun (WGS) entry which is preliminary data.</text>
</comment>
<reference evidence="4" key="1">
    <citation type="submission" date="2020-11" db="EMBL/GenBank/DDBJ databases">
        <authorList>
            <consortium name="DOE Joint Genome Institute"/>
            <person name="Ahrendt S."/>
            <person name="Riley R."/>
            <person name="Andreopoulos W."/>
            <person name="Labutti K."/>
            <person name="Pangilinan J."/>
            <person name="Ruiz-Duenas F.J."/>
            <person name="Barrasa J.M."/>
            <person name="Sanchez-Garcia M."/>
            <person name="Camarero S."/>
            <person name="Miyauchi S."/>
            <person name="Serrano A."/>
            <person name="Linde D."/>
            <person name="Babiker R."/>
            <person name="Drula E."/>
            <person name="Ayuso-Fernandez I."/>
            <person name="Pacheco R."/>
            <person name="Padilla G."/>
            <person name="Ferreira P."/>
            <person name="Barriuso J."/>
            <person name="Kellner H."/>
            <person name="Castanera R."/>
            <person name="Alfaro M."/>
            <person name="Ramirez L."/>
            <person name="Pisabarro A.G."/>
            <person name="Kuo A."/>
            <person name="Tritt A."/>
            <person name="Lipzen A."/>
            <person name="He G."/>
            <person name="Yan M."/>
            <person name="Ng V."/>
            <person name="Cullen D."/>
            <person name="Martin F."/>
            <person name="Rosso M.-N."/>
            <person name="Henrissat B."/>
            <person name="Hibbett D."/>
            <person name="Martinez A.T."/>
            <person name="Grigoriev I.V."/>
        </authorList>
    </citation>
    <scope>NUCLEOTIDE SEQUENCE</scope>
    <source>
        <strain evidence="4">CIRM-BRFM 674</strain>
    </source>
</reference>
<dbReference type="PANTHER" id="PTHR43544:SF7">
    <property type="entry name" value="NADB-LER2"/>
    <property type="match status" value="1"/>
</dbReference>
<keyword evidence="2" id="KW-0521">NADP</keyword>
<comment type="similarity">
    <text evidence="1">Belongs to the short-chain dehydrogenases/reductases (SDR) family.</text>
</comment>
<evidence type="ECO:0000256" key="3">
    <source>
        <dbReference type="ARBA" id="ARBA00023002"/>
    </source>
</evidence>
<organism evidence="4 5">
    <name type="scientific">Pholiota conissans</name>
    <dbReference type="NCBI Taxonomy" id="109636"/>
    <lineage>
        <taxon>Eukaryota</taxon>
        <taxon>Fungi</taxon>
        <taxon>Dikarya</taxon>
        <taxon>Basidiomycota</taxon>
        <taxon>Agaricomycotina</taxon>
        <taxon>Agaricomycetes</taxon>
        <taxon>Agaricomycetidae</taxon>
        <taxon>Agaricales</taxon>
        <taxon>Agaricineae</taxon>
        <taxon>Strophariaceae</taxon>
        <taxon>Pholiota</taxon>
    </lineage>
</organism>
<dbReference type="Pfam" id="PF00106">
    <property type="entry name" value="adh_short"/>
    <property type="match status" value="1"/>
</dbReference>
<evidence type="ECO:0000256" key="2">
    <source>
        <dbReference type="ARBA" id="ARBA00022857"/>
    </source>
</evidence>
<dbReference type="InterPro" id="IPR020904">
    <property type="entry name" value="Sc_DH/Rdtase_CS"/>
</dbReference>
<dbReference type="OrthoDB" id="9876299at2759"/>
<protein>
    <submittedName>
        <fullName evidence="4">NAD(P)-binding protein</fullName>
    </submittedName>
</protein>
<evidence type="ECO:0000313" key="5">
    <source>
        <dbReference type="Proteomes" id="UP000807469"/>
    </source>
</evidence>
<dbReference type="GO" id="GO:0016491">
    <property type="term" value="F:oxidoreductase activity"/>
    <property type="evidence" value="ECO:0007669"/>
    <property type="project" value="UniProtKB-KW"/>
</dbReference>
<evidence type="ECO:0000256" key="1">
    <source>
        <dbReference type="ARBA" id="ARBA00006484"/>
    </source>
</evidence>
<dbReference type="InterPro" id="IPR002347">
    <property type="entry name" value="SDR_fam"/>
</dbReference>
<keyword evidence="5" id="KW-1185">Reference proteome</keyword>
<dbReference type="PROSITE" id="PS00061">
    <property type="entry name" value="ADH_SHORT"/>
    <property type="match status" value="1"/>
</dbReference>
<dbReference type="AlphaFoldDB" id="A0A9P5Z4K0"/>
<dbReference type="EMBL" id="MU155215">
    <property type="protein sequence ID" value="KAF9479341.1"/>
    <property type="molecule type" value="Genomic_DNA"/>
</dbReference>
<dbReference type="Proteomes" id="UP000807469">
    <property type="component" value="Unassembled WGS sequence"/>
</dbReference>
<accession>A0A9P5Z4K0</accession>
<dbReference type="PRINTS" id="PR00081">
    <property type="entry name" value="GDHRDH"/>
</dbReference>
<dbReference type="SUPFAM" id="SSF51735">
    <property type="entry name" value="NAD(P)-binding Rossmann-fold domains"/>
    <property type="match status" value="1"/>
</dbReference>
<dbReference type="PANTHER" id="PTHR43544">
    <property type="entry name" value="SHORT-CHAIN DEHYDROGENASE/REDUCTASE"/>
    <property type="match status" value="1"/>
</dbReference>
<keyword evidence="3" id="KW-0560">Oxidoreductase</keyword>
<dbReference type="InterPro" id="IPR036291">
    <property type="entry name" value="NAD(P)-bd_dom_sf"/>
</dbReference>
<evidence type="ECO:0000313" key="4">
    <source>
        <dbReference type="EMBL" id="KAF9479341.1"/>
    </source>
</evidence>
<dbReference type="GO" id="GO:0005737">
    <property type="term" value="C:cytoplasm"/>
    <property type="evidence" value="ECO:0007669"/>
    <property type="project" value="TreeGrafter"/>
</dbReference>
<gene>
    <name evidence="4" type="ORF">BDN70DRAFT_878913</name>
</gene>
<name>A0A9P5Z4K0_9AGAR</name>
<dbReference type="InterPro" id="IPR051468">
    <property type="entry name" value="Fungal_SecMetab_SDRs"/>
</dbReference>
<proteinExistence type="inferred from homology"/>
<dbReference type="Gene3D" id="3.40.50.720">
    <property type="entry name" value="NAD(P)-binding Rossmann-like Domain"/>
    <property type="match status" value="1"/>
</dbReference>
<sequence>MSDTPATIYLVTGATRGLGLALVSAIAAKDPSAIIYAGGRNPSGTPRLVELEAKYTGRVVPVKYIAGDEESNKALALEIQGKHGKIDTIIANAAIENSTGKVHETTAQNYEDHFAVNVLGPIVLFQAFRAILKASPHPRFIAISSGAGSVSLIGNIPIDNAPYGMSKSALNWIIRKIHFENDWLITFPQCPGLVDSDMFRQSIIKDTTGKFKEVLESFIIRLPDEVANILVDTVSESTREKDGGQFHSVDAGRHDW</sequence>